<organism evidence="1 2">
    <name type="scientific">Methylobacterium tarhaniae</name>
    <dbReference type="NCBI Taxonomy" id="1187852"/>
    <lineage>
        <taxon>Bacteria</taxon>
        <taxon>Pseudomonadati</taxon>
        <taxon>Pseudomonadota</taxon>
        <taxon>Alphaproteobacteria</taxon>
        <taxon>Hyphomicrobiales</taxon>
        <taxon>Methylobacteriaceae</taxon>
        <taxon>Methylobacterium</taxon>
    </lineage>
</organism>
<proteinExistence type="predicted"/>
<reference evidence="1 2" key="1">
    <citation type="submission" date="2015-03" db="EMBL/GenBank/DDBJ databases">
        <title>Genome sequencing of Methylobacterium tarhaniae DSM 25844.</title>
        <authorList>
            <person name="Chaudhry V."/>
            <person name="Patil P.B."/>
        </authorList>
    </citation>
    <scope>NUCLEOTIDE SEQUENCE [LARGE SCALE GENOMIC DNA]</scope>
    <source>
        <strain evidence="1 2">DSM 25844</strain>
    </source>
</reference>
<gene>
    <name evidence="1" type="ORF">VQ03_30690</name>
</gene>
<name>A0A0J6S0X7_9HYPH</name>
<protein>
    <recommendedName>
        <fullName evidence="3">Autotransporter outer membrane beta-barrel domain-containing protein</fullName>
    </recommendedName>
</protein>
<evidence type="ECO:0000313" key="2">
    <source>
        <dbReference type="Proteomes" id="UP000036449"/>
    </source>
</evidence>
<dbReference type="EMBL" id="LABZ01000455">
    <property type="protein sequence ID" value="KMO27212.1"/>
    <property type="molecule type" value="Genomic_DNA"/>
</dbReference>
<dbReference type="AlphaFoldDB" id="A0A0J6S0X7"/>
<comment type="caution">
    <text evidence="1">The sequence shown here is derived from an EMBL/GenBank/DDBJ whole genome shotgun (WGS) entry which is preliminary data.</text>
</comment>
<evidence type="ECO:0008006" key="3">
    <source>
        <dbReference type="Google" id="ProtNLM"/>
    </source>
</evidence>
<keyword evidence="2" id="KW-1185">Reference proteome</keyword>
<evidence type="ECO:0000313" key="1">
    <source>
        <dbReference type="EMBL" id="KMO27212.1"/>
    </source>
</evidence>
<sequence length="212" mass="19751">GGGGIGGDAAGYALAVAPPGQAAVAAVSALGGTGGSGGDGGTATITNRGTVRTSGEAAFGLQAQSTGGGGGDGGGATAVGNALSLHRNVTLTSAIGGGPQLKPLLDKDGRIQLDEFGAVKLEPPIDNKDQGGGNGGRVTVVNRGRVETGGALATGILAQSVGGGGGNGGSATTLGGAGFSYDKTIDSLLQKLPLADNAAVSMTVGGRGGRGG</sequence>
<feature type="non-terminal residue" evidence="1">
    <location>
        <position position="212"/>
    </location>
</feature>
<accession>A0A0J6S0X7</accession>
<feature type="non-terminal residue" evidence="1">
    <location>
        <position position="1"/>
    </location>
</feature>
<dbReference type="Proteomes" id="UP000036449">
    <property type="component" value="Unassembled WGS sequence"/>
</dbReference>